<feature type="domain" description="Calx-beta" evidence="4">
    <location>
        <begin position="96"/>
        <end position="198"/>
    </location>
</feature>
<dbReference type="SUPFAM" id="SSF141072">
    <property type="entry name" value="CalX-like"/>
    <property type="match status" value="2"/>
</dbReference>
<dbReference type="Gene3D" id="2.60.40.2030">
    <property type="match status" value="2"/>
</dbReference>
<gene>
    <name evidence="5" type="ORF">JCM19239_1907</name>
</gene>
<reference evidence="6" key="2">
    <citation type="submission" date="2014-09" db="EMBL/GenBank/DDBJ databases">
        <authorList>
            <consortium name="NBRP consortium"/>
            <person name="Sawabe T."/>
            <person name="Meirelles P."/>
            <person name="Nakanishi M."/>
            <person name="Sayaka M."/>
            <person name="Hattori M."/>
            <person name="Ohkuma M."/>
        </authorList>
    </citation>
    <scope>NUCLEOTIDE SEQUENCE [LARGE SCALE GENOMIC DNA]</scope>
    <source>
        <strain evidence="6">JCM 19239</strain>
    </source>
</reference>
<keyword evidence="3" id="KW-0106">Calcium</keyword>
<dbReference type="EMBL" id="BBMS01000004">
    <property type="protein sequence ID" value="GAL24453.1"/>
    <property type="molecule type" value="Genomic_DNA"/>
</dbReference>
<sequence>MVGAGAYVFDYNEPVVIPLSEILANDDAVDGDDIRVTYVFGETEGDARIEGDNVIFDLPEGFSGRAEFQYQITDDKGGFDSATVDVLVNPAPVSVDTIEFDAQTNSVVEGQDFVYEVTLDGTTNVKTFIDINFGSDSDTASDNDVNPEAIEFTNGVTYNAITGQLEVPPNVSEFSMTLPTVADDRYEADETFTLILGGKSVDGTIVDDDPVTLSLTGGGEVSEDAGYAEFTLELSNPSDVPLTLQLQLIDDTTDDNDFTTTTASYNNGTEDVDIPIIGGEIVVPAGVTDVDIRVGINDDDQYEQDETFELKVSESAELTTNGATGVIASATISDDGQIDGNPGGDNDNLAPTIDLDGEDFEVVFESQSAGYSNVFGYYMVDGQGNPSDPVVLVQDSKSGIASQTVLAELDSLDNVEFFLIADGADNTPDDATLSFNDQGELLVNGQAPTGPVFLTTDNSEQFNVIDNGNGEIEIRIEDIVLGDSDQDFNDLVITLRPSASSQGDGYQDTFTEGDTPVAIVDEDINIQDDIDTITKAEVKFTNPQASDSLGLSVNGTLPDGLSLATTTMGAATLITITGEASSADYEAALKLLEFSNDSQDPSDEPRQIQITVYDDQDVASNVAISTINVVPVNDPPESEDFSFAIDGNDPVSVIFDTGTGTIEGEGSDHISDIEDDADGTQVEVTITELPVGGTLFYNGVAITQTNVDNEDTFDPTLITYQPDADAQGFVLGTKVIPTDSDLESTKDEFYNWGDKVDGKNRVLELENGDSITISSNKGNLTQYRGDVQDSHVGHGLGIGGGQGINKGEELTIDFSERPATNINLGLDGMGGYFYSGLNDDNESAVTIQVTLSNGNVVDYVPDVQKETSGNNNLFHELSFSVDDLTGVDEGVLIAGVTVGTDGPGNWDFVTLKLRSTTALNTKPSIATKARARVCRNDCRPT</sequence>
<protein>
    <submittedName>
        <fullName evidence="5">T1SS secreted agglutinin RTX</fullName>
    </submittedName>
</protein>
<feature type="domain" description="Calx-beta" evidence="4">
    <location>
        <begin position="277"/>
        <end position="335"/>
    </location>
</feature>
<proteinExistence type="predicted"/>
<evidence type="ECO:0000256" key="1">
    <source>
        <dbReference type="ARBA" id="ARBA00022729"/>
    </source>
</evidence>
<dbReference type="InterPro" id="IPR038081">
    <property type="entry name" value="CalX-like_sf"/>
</dbReference>
<comment type="caution">
    <text evidence="5">The sequence shown here is derived from an EMBL/GenBank/DDBJ whole genome shotgun (WGS) entry which is preliminary data.</text>
</comment>
<accession>A0ABQ0J6Q0</accession>
<dbReference type="Pfam" id="PF17963">
    <property type="entry name" value="Big_9"/>
    <property type="match status" value="1"/>
</dbReference>
<name>A0ABQ0J6Q0_9VIBR</name>
<dbReference type="Gene3D" id="2.60.40.3440">
    <property type="match status" value="1"/>
</dbReference>
<evidence type="ECO:0000256" key="3">
    <source>
        <dbReference type="ARBA" id="ARBA00022837"/>
    </source>
</evidence>
<evidence type="ECO:0000313" key="5">
    <source>
        <dbReference type="EMBL" id="GAL24453.1"/>
    </source>
</evidence>
<feature type="domain" description="Calx-beta" evidence="4">
    <location>
        <begin position="574"/>
        <end position="616"/>
    </location>
</feature>
<reference evidence="6" key="1">
    <citation type="submission" date="2014-09" db="EMBL/GenBank/DDBJ databases">
        <title>Vibrio variabilis JCM 19239. (C206) whole genome shotgun sequence.</title>
        <authorList>
            <person name="Sawabe T."/>
            <person name="Meirelles P."/>
            <person name="Nakanishi M."/>
            <person name="Sayaka M."/>
            <person name="Hattori M."/>
            <person name="Ohkuma M."/>
        </authorList>
    </citation>
    <scope>NUCLEOTIDE SEQUENCE [LARGE SCALE GENOMIC DNA]</scope>
    <source>
        <strain evidence="6">JCM 19239</strain>
    </source>
</reference>
<dbReference type="Pfam" id="PF03160">
    <property type="entry name" value="Calx-beta"/>
    <property type="match status" value="3"/>
</dbReference>
<organism evidence="5 6">
    <name type="scientific">Vibrio variabilis</name>
    <dbReference type="NCBI Taxonomy" id="990271"/>
    <lineage>
        <taxon>Bacteria</taxon>
        <taxon>Pseudomonadati</taxon>
        <taxon>Pseudomonadota</taxon>
        <taxon>Gammaproteobacteria</taxon>
        <taxon>Vibrionales</taxon>
        <taxon>Vibrionaceae</taxon>
        <taxon>Vibrio</taxon>
    </lineage>
</organism>
<evidence type="ECO:0000256" key="2">
    <source>
        <dbReference type="ARBA" id="ARBA00022737"/>
    </source>
</evidence>
<evidence type="ECO:0000313" key="6">
    <source>
        <dbReference type="Proteomes" id="UP000029223"/>
    </source>
</evidence>
<dbReference type="InterPro" id="IPR003644">
    <property type="entry name" value="Calx_beta"/>
</dbReference>
<evidence type="ECO:0000259" key="4">
    <source>
        <dbReference type="Pfam" id="PF03160"/>
    </source>
</evidence>
<dbReference type="Proteomes" id="UP000029223">
    <property type="component" value="Unassembled WGS sequence"/>
</dbReference>
<keyword evidence="6" id="KW-1185">Reference proteome</keyword>
<keyword evidence="2" id="KW-0677">Repeat</keyword>
<keyword evidence="1" id="KW-0732">Signal</keyword>